<dbReference type="GO" id="GO:0005634">
    <property type="term" value="C:nucleus"/>
    <property type="evidence" value="ECO:0007669"/>
    <property type="project" value="InterPro"/>
</dbReference>
<dbReference type="PROSITE" id="PS52001">
    <property type="entry name" value="AD"/>
    <property type="match status" value="1"/>
</dbReference>
<feature type="domain" description="AD" evidence="1">
    <location>
        <begin position="77"/>
        <end position="165"/>
    </location>
</feature>
<dbReference type="Pfam" id="PF06372">
    <property type="entry name" value="Gemin6"/>
    <property type="match status" value="1"/>
</dbReference>
<reference evidence="2" key="1">
    <citation type="journal article" date="2022" name="IScience">
        <title>Evolution of zygomycete secretomes and the origins of terrestrial fungal ecologies.</title>
        <authorList>
            <person name="Chang Y."/>
            <person name="Wang Y."/>
            <person name="Mondo S."/>
            <person name="Ahrendt S."/>
            <person name="Andreopoulos W."/>
            <person name="Barry K."/>
            <person name="Beard J."/>
            <person name="Benny G.L."/>
            <person name="Blankenship S."/>
            <person name="Bonito G."/>
            <person name="Cuomo C."/>
            <person name="Desiro A."/>
            <person name="Gervers K.A."/>
            <person name="Hundley H."/>
            <person name="Kuo A."/>
            <person name="LaButti K."/>
            <person name="Lang B.F."/>
            <person name="Lipzen A."/>
            <person name="O'Donnell K."/>
            <person name="Pangilinan J."/>
            <person name="Reynolds N."/>
            <person name="Sandor L."/>
            <person name="Smith M.E."/>
            <person name="Tsang A."/>
            <person name="Grigoriev I.V."/>
            <person name="Stajich J.E."/>
            <person name="Spatafora J.W."/>
        </authorList>
    </citation>
    <scope>NUCLEOTIDE SEQUENCE</scope>
    <source>
        <strain evidence="2">RSA 2281</strain>
    </source>
</reference>
<comment type="caution">
    <text evidence="2">The sequence shown here is derived from an EMBL/GenBank/DDBJ whole genome shotgun (WGS) entry which is preliminary data.</text>
</comment>
<dbReference type="InterPro" id="IPR046857">
    <property type="entry name" value="Gemin6_Sm-like_dom"/>
</dbReference>
<proteinExistence type="predicted"/>
<reference evidence="2" key="2">
    <citation type="submission" date="2023-02" db="EMBL/GenBank/DDBJ databases">
        <authorList>
            <consortium name="DOE Joint Genome Institute"/>
            <person name="Mondo S.J."/>
            <person name="Chang Y."/>
            <person name="Wang Y."/>
            <person name="Ahrendt S."/>
            <person name="Andreopoulos W."/>
            <person name="Barry K."/>
            <person name="Beard J."/>
            <person name="Benny G.L."/>
            <person name="Blankenship S."/>
            <person name="Bonito G."/>
            <person name="Cuomo C."/>
            <person name="Desiro A."/>
            <person name="Gervers K.A."/>
            <person name="Hundley H."/>
            <person name="Kuo A."/>
            <person name="LaButti K."/>
            <person name="Lang B.F."/>
            <person name="Lipzen A."/>
            <person name="O'Donnell K."/>
            <person name="Pangilinan J."/>
            <person name="Reynolds N."/>
            <person name="Sandor L."/>
            <person name="Smith M.W."/>
            <person name="Tsang A."/>
            <person name="Grigoriev I.V."/>
            <person name="Stajich J.E."/>
            <person name="Spatafora J.W."/>
        </authorList>
    </citation>
    <scope>NUCLEOTIDE SEQUENCE</scope>
    <source>
        <strain evidence="2">RSA 2281</strain>
    </source>
</reference>
<evidence type="ECO:0000313" key="2">
    <source>
        <dbReference type="EMBL" id="KAI9257153.1"/>
    </source>
</evidence>
<dbReference type="GO" id="GO:0000245">
    <property type="term" value="P:spliceosomal complex assembly"/>
    <property type="evidence" value="ECO:0007669"/>
    <property type="project" value="InterPro"/>
</dbReference>
<dbReference type="PANTHER" id="PTHR14710:SF2">
    <property type="entry name" value="GEM-ASSOCIATED PROTEIN 6"/>
    <property type="match status" value="1"/>
</dbReference>
<evidence type="ECO:0000259" key="1">
    <source>
        <dbReference type="PROSITE" id="PS52001"/>
    </source>
</evidence>
<dbReference type="InterPro" id="IPR009422">
    <property type="entry name" value="Gemin6"/>
</dbReference>
<keyword evidence="3" id="KW-1185">Reference proteome</keyword>
<evidence type="ECO:0000313" key="3">
    <source>
        <dbReference type="Proteomes" id="UP001209540"/>
    </source>
</evidence>
<dbReference type="GO" id="GO:0000387">
    <property type="term" value="P:spliceosomal snRNP assembly"/>
    <property type="evidence" value="ECO:0007669"/>
    <property type="project" value="TreeGrafter"/>
</dbReference>
<gene>
    <name evidence="2" type="ORF">BDA99DRAFT_539259</name>
</gene>
<dbReference type="Gene3D" id="2.30.30.100">
    <property type="match status" value="1"/>
</dbReference>
<dbReference type="InterPro" id="IPR047574">
    <property type="entry name" value="AD"/>
</dbReference>
<name>A0AAD5JVV8_9FUNG</name>
<dbReference type="PANTHER" id="PTHR14710">
    <property type="entry name" value="GEM-ASSOCIATED PROTEIN 6"/>
    <property type="match status" value="1"/>
</dbReference>
<accession>A0AAD5JVV8</accession>
<dbReference type="AlphaFoldDB" id="A0AAD5JVV8"/>
<dbReference type="GO" id="GO:0032797">
    <property type="term" value="C:SMN complex"/>
    <property type="evidence" value="ECO:0007669"/>
    <property type="project" value="TreeGrafter"/>
</dbReference>
<sequence>MDTNQTELHDLSVNNLARHCGYFIQVTLKDDGNIRNGYLYTIDPMTGNLILLRNDNQVTAFVIMNHAIDSIVVNPDLKMNIQDLDQLFNYTQDEYKSDAPWILERCDAFVAYLEKSRVPFRHELDDPVIHVLGRARVEPPYVATSVVCDNIIIRDRVREMIMNLF</sequence>
<dbReference type="Proteomes" id="UP001209540">
    <property type="component" value="Unassembled WGS sequence"/>
</dbReference>
<protein>
    <submittedName>
        <fullName evidence="2">Gemin6</fullName>
    </submittedName>
</protein>
<organism evidence="2 3">
    <name type="scientific">Phascolomyces articulosus</name>
    <dbReference type="NCBI Taxonomy" id="60185"/>
    <lineage>
        <taxon>Eukaryota</taxon>
        <taxon>Fungi</taxon>
        <taxon>Fungi incertae sedis</taxon>
        <taxon>Mucoromycota</taxon>
        <taxon>Mucoromycotina</taxon>
        <taxon>Mucoromycetes</taxon>
        <taxon>Mucorales</taxon>
        <taxon>Lichtheimiaceae</taxon>
        <taxon>Phascolomyces</taxon>
    </lineage>
</organism>
<dbReference type="EMBL" id="JAIXMP010000020">
    <property type="protein sequence ID" value="KAI9257153.1"/>
    <property type="molecule type" value="Genomic_DNA"/>
</dbReference>